<accession>A0ABQ8UVQ0</accession>
<sequence length="482" mass="54357">MSSPIRIEEWDDTDLRIPPSVPDGIRVRLRQALFQFAYSVGRWYPFITEFTFPTELVSVSVDEAKAIVIEGRRLRDLPCSIASSMTPDQVASALGNLSRRISAAITRLGGSSGVFIKLNSRSAKDVVFEEFHETLWNAMQAELHHTDLSQYMPSHSCPVPKLRELEETLAGLFIRQAQASMRVSDPGAAIDQLLRSGRIYMDLSKCLECVDHGLPFEAEIAVRAWDPTLLPSMEMRCYVRNKHLTAIAQYYDSAPLAWLTRGGPAAVTAIREALQERIRHFVEDEVAPKLPHKSFVVDVICRHPPEWEQTPLGTEEILPPARVQERVSTIRGEGPCPMRMGVVEINPFHKGAASLFAWRGPDRDILLHGFEMRLINPSPRMLTPQLWATPLAHLPAAFATRLQEWVTAQCMERCPDQFYRIVRAHRCHWAQARPQEAMPYLAPGWREPRHRSGTWWVVVGGAALVGLVSLGMVAASRVRRLL</sequence>
<gene>
    <name evidence="3" type="ORF">PAPYR_652</name>
</gene>
<evidence type="ECO:0000313" key="4">
    <source>
        <dbReference type="Proteomes" id="UP001141327"/>
    </source>
</evidence>
<comment type="similarity">
    <text evidence="1">Belongs to the CDC123 family.</text>
</comment>
<comment type="caution">
    <text evidence="3">The sequence shown here is derived from an EMBL/GenBank/DDBJ whole genome shotgun (WGS) entry which is preliminary data.</text>
</comment>
<organism evidence="3 4">
    <name type="scientific">Paratrimastix pyriformis</name>
    <dbReference type="NCBI Taxonomy" id="342808"/>
    <lineage>
        <taxon>Eukaryota</taxon>
        <taxon>Metamonada</taxon>
        <taxon>Preaxostyla</taxon>
        <taxon>Paratrimastigidae</taxon>
        <taxon>Paratrimastix</taxon>
    </lineage>
</organism>
<keyword evidence="4" id="KW-1185">Reference proteome</keyword>
<name>A0ABQ8UVQ0_9EUKA</name>
<dbReference type="InterPro" id="IPR009772">
    <property type="entry name" value="CDC123"/>
</dbReference>
<proteinExistence type="inferred from homology"/>
<dbReference type="EMBL" id="JAPMOS010000002">
    <property type="protein sequence ID" value="KAJ4462652.1"/>
    <property type="molecule type" value="Genomic_DNA"/>
</dbReference>
<dbReference type="PANTHER" id="PTHR15323:SF6">
    <property type="entry name" value="CELL DIVISION CYCLE PROTEIN 123 HOMOLOG"/>
    <property type="match status" value="1"/>
</dbReference>
<evidence type="ECO:0000256" key="2">
    <source>
        <dbReference type="SAM" id="Phobius"/>
    </source>
</evidence>
<dbReference type="Pfam" id="PF07065">
    <property type="entry name" value="D123"/>
    <property type="match status" value="1"/>
</dbReference>
<feature type="transmembrane region" description="Helical" evidence="2">
    <location>
        <begin position="455"/>
        <end position="475"/>
    </location>
</feature>
<keyword evidence="2" id="KW-1133">Transmembrane helix</keyword>
<keyword evidence="2" id="KW-0812">Transmembrane</keyword>
<dbReference type="Proteomes" id="UP001141327">
    <property type="component" value="Unassembled WGS sequence"/>
</dbReference>
<protein>
    <submittedName>
        <fullName evidence="3">Uncharacterized protein</fullName>
    </submittedName>
</protein>
<reference evidence="3" key="1">
    <citation type="journal article" date="2022" name="bioRxiv">
        <title>Genomics of Preaxostyla Flagellates Illuminates Evolutionary Transitions and the Path Towards Mitochondrial Loss.</title>
        <authorList>
            <person name="Novak L.V.F."/>
            <person name="Treitli S.C."/>
            <person name="Pyrih J."/>
            <person name="Halakuc P."/>
            <person name="Pipaliya S.V."/>
            <person name="Vacek V."/>
            <person name="Brzon O."/>
            <person name="Soukal P."/>
            <person name="Eme L."/>
            <person name="Dacks J.B."/>
            <person name="Karnkowska A."/>
            <person name="Elias M."/>
            <person name="Hampl V."/>
        </authorList>
    </citation>
    <scope>NUCLEOTIDE SEQUENCE</scope>
    <source>
        <strain evidence="3">RCP-MX</strain>
    </source>
</reference>
<keyword evidence="2" id="KW-0472">Membrane</keyword>
<evidence type="ECO:0000313" key="3">
    <source>
        <dbReference type="EMBL" id="KAJ4462652.1"/>
    </source>
</evidence>
<dbReference type="PANTHER" id="PTHR15323">
    <property type="entry name" value="D123 PROTEIN"/>
    <property type="match status" value="1"/>
</dbReference>
<evidence type="ECO:0000256" key="1">
    <source>
        <dbReference type="ARBA" id="ARBA00011047"/>
    </source>
</evidence>